<keyword evidence="1" id="KW-1185">Reference proteome</keyword>
<dbReference type="WBParaSite" id="maker-unitig_38665-snap-gene-0.3-mRNA-1">
    <property type="protein sequence ID" value="maker-unitig_38665-snap-gene-0.3-mRNA-1"/>
    <property type="gene ID" value="maker-unitig_38665-snap-gene-0.3"/>
</dbReference>
<dbReference type="Proteomes" id="UP000095280">
    <property type="component" value="Unplaced"/>
</dbReference>
<proteinExistence type="predicted"/>
<sequence>GQPQGRRVHADAPQFTLPLTTHDSVHPDERFCRRTGTWKPARDWEIMKDTTIPWAKSKTRAASVRCTSEWTTTLVLRLAVDMQKLPVVCAVSRECKAFEFSQNSFCRLHFISYSLNTMYAYESGTVYGR</sequence>
<dbReference type="AlphaFoldDB" id="A0A1I8FM82"/>
<name>A0A1I8FM82_9PLAT</name>
<evidence type="ECO:0000313" key="2">
    <source>
        <dbReference type="WBParaSite" id="maker-unitig_38665-snap-gene-0.3-mRNA-1"/>
    </source>
</evidence>
<accession>A0A1I8FM82</accession>
<evidence type="ECO:0000313" key="1">
    <source>
        <dbReference type="Proteomes" id="UP000095280"/>
    </source>
</evidence>
<protein>
    <submittedName>
        <fullName evidence="2">Tub domain-containing protein</fullName>
    </submittedName>
</protein>
<organism evidence="1 2">
    <name type="scientific">Macrostomum lignano</name>
    <dbReference type="NCBI Taxonomy" id="282301"/>
    <lineage>
        <taxon>Eukaryota</taxon>
        <taxon>Metazoa</taxon>
        <taxon>Spiralia</taxon>
        <taxon>Lophotrochozoa</taxon>
        <taxon>Platyhelminthes</taxon>
        <taxon>Rhabditophora</taxon>
        <taxon>Macrostomorpha</taxon>
        <taxon>Macrostomida</taxon>
        <taxon>Macrostomidae</taxon>
        <taxon>Macrostomum</taxon>
    </lineage>
</organism>
<reference evidence="2" key="1">
    <citation type="submission" date="2016-11" db="UniProtKB">
        <authorList>
            <consortium name="WormBaseParasite"/>
        </authorList>
    </citation>
    <scope>IDENTIFICATION</scope>
</reference>